<dbReference type="OrthoDB" id="52635at2"/>
<sequence>MLYRTPLRMLGDLVSPKALERIFESSAHARGKALADLDHGDLAEILKRDIFKRLQLSVPAPLAKKRIQDVLEVLEQDGLKNTMIRNEDAMLAGLEQSVKRFSLYFDWPEAQKLRALIGVARTEMDAGKSVPGLLDEGMALVASLERRLNEGLVAQANELAELKAELTRFMGVGGPKLRRLEGLIAQIETAQAQDTLSLAEIERARHIALNLRKLVESSVISADPLNMAQELPDTSLLPLDAQLRISELDRESEARDLHDLARDYDVLLRTRPDLGQQLMGLRVRNEAGEVLGASLAGFKESLNHERNIVLASQREQIKTLAVRVDALGANVPGTTRDEVRLALEVARGTLSGGALASGEIERLEDMLRTLEGQAHATAERTGALLALQRELYQLEGSARGVRGAEADLAPRIAEARAAIARGELVSLDDLWSALERRMGQLAQERESFDARADYVVQEYDRYRHLAGETVQTLGRLADNLRRVRRLGTLSTEASGKYEDTLIQAEALLGEARAEFEAARELTSTFGADALEGLLGVFDSGGALDSLFGTDTPSAPALSVVRTASEPLALALEALSAHGGAQLALLRSGTLSWGKLDATSEKAALSLAGAGALLGGTRLATLELEDGGLLALPLRDAILIARVDGAESLAAWREQLLEARASLV</sequence>
<dbReference type="eggNOG" id="COG1196">
    <property type="taxonomic scope" value="Bacteria"/>
</dbReference>
<evidence type="ECO:0000313" key="1">
    <source>
        <dbReference type="EMBL" id="AFZ67875.1"/>
    </source>
</evidence>
<dbReference type="Proteomes" id="UP000010467">
    <property type="component" value="Chromosome"/>
</dbReference>
<proteinExistence type="predicted"/>
<keyword evidence="2" id="KW-1185">Reference proteome</keyword>
<reference evidence="2" key="1">
    <citation type="submission" date="2012-03" db="EMBL/GenBank/DDBJ databases">
        <title>Complete sequence of chromosome of Deinococcus peraridilitoris DSM 19664.</title>
        <authorList>
            <person name="Lucas S."/>
            <person name="Copeland A."/>
            <person name="Lapidus A."/>
            <person name="Glavina del Rio T."/>
            <person name="Dalin E."/>
            <person name="Tice H."/>
            <person name="Bruce D."/>
            <person name="Goodwin L."/>
            <person name="Pitluck S."/>
            <person name="Peters L."/>
            <person name="Mikhailova N."/>
            <person name="Lu M."/>
            <person name="Kyrpides N."/>
            <person name="Mavromatis K."/>
            <person name="Ivanova N."/>
            <person name="Brettin T."/>
            <person name="Detter J.C."/>
            <person name="Han C."/>
            <person name="Larimer F."/>
            <person name="Land M."/>
            <person name="Hauser L."/>
            <person name="Markowitz V."/>
            <person name="Cheng J.-F."/>
            <person name="Hugenholtz P."/>
            <person name="Woyke T."/>
            <person name="Wu D."/>
            <person name="Pukall R."/>
            <person name="Steenblock K."/>
            <person name="Brambilla E."/>
            <person name="Klenk H.-P."/>
            <person name="Eisen J.A."/>
        </authorList>
    </citation>
    <scope>NUCLEOTIDE SEQUENCE [LARGE SCALE GENOMIC DNA]</scope>
    <source>
        <strain evidence="2">DSM 19664 / LMG 22246 / CIP 109416 / KR-200</strain>
    </source>
</reference>
<organism evidence="1 2">
    <name type="scientific">Deinococcus peraridilitoris (strain DSM 19664 / LMG 22246 / CIP 109416 / KR-200)</name>
    <dbReference type="NCBI Taxonomy" id="937777"/>
    <lineage>
        <taxon>Bacteria</taxon>
        <taxon>Thermotogati</taxon>
        <taxon>Deinococcota</taxon>
        <taxon>Deinococci</taxon>
        <taxon>Deinococcales</taxon>
        <taxon>Deinococcaceae</taxon>
        <taxon>Deinococcus</taxon>
    </lineage>
</organism>
<protein>
    <submittedName>
        <fullName evidence="1">Uncharacterized protein</fullName>
    </submittedName>
</protein>
<accession>L0A4B9</accession>
<dbReference type="STRING" id="937777.Deipe_2399"/>
<name>L0A4B9_DEIPD</name>
<dbReference type="HOGENOM" id="CLU_429451_0_0_0"/>
<gene>
    <name evidence="1" type="ordered locus">Deipe_2399</name>
</gene>
<dbReference type="RefSeq" id="WP_015236177.1">
    <property type="nucleotide sequence ID" value="NC_019793.1"/>
</dbReference>
<dbReference type="KEGG" id="dpd:Deipe_2399"/>
<dbReference type="AlphaFoldDB" id="L0A4B9"/>
<dbReference type="PATRIC" id="fig|937777.3.peg.2403"/>
<dbReference type="EMBL" id="CP003382">
    <property type="protein sequence ID" value="AFZ67875.1"/>
    <property type="molecule type" value="Genomic_DNA"/>
</dbReference>
<evidence type="ECO:0000313" key="2">
    <source>
        <dbReference type="Proteomes" id="UP000010467"/>
    </source>
</evidence>